<dbReference type="Proteomes" id="UP000828390">
    <property type="component" value="Unassembled WGS sequence"/>
</dbReference>
<reference evidence="2" key="2">
    <citation type="submission" date="2020-11" db="EMBL/GenBank/DDBJ databases">
        <authorList>
            <person name="McCartney M.A."/>
            <person name="Auch B."/>
            <person name="Kono T."/>
            <person name="Mallez S."/>
            <person name="Becker A."/>
            <person name="Gohl D.M."/>
            <person name="Silverstein K.A.T."/>
            <person name="Koren S."/>
            <person name="Bechman K.B."/>
            <person name="Herman A."/>
            <person name="Abrahante J.E."/>
            <person name="Garbe J."/>
        </authorList>
    </citation>
    <scope>NUCLEOTIDE SEQUENCE</scope>
    <source>
        <strain evidence="2">Duluth1</strain>
        <tissue evidence="2">Whole animal</tissue>
    </source>
</reference>
<feature type="non-terminal residue" evidence="2">
    <location>
        <position position="1"/>
    </location>
</feature>
<feature type="non-terminal residue" evidence="2">
    <location>
        <position position="295"/>
    </location>
</feature>
<evidence type="ECO:0000313" key="2">
    <source>
        <dbReference type="EMBL" id="KAH3860954.1"/>
    </source>
</evidence>
<dbReference type="AlphaFoldDB" id="A0A9D4RAB4"/>
<comment type="caution">
    <text evidence="2">The sequence shown here is derived from an EMBL/GenBank/DDBJ whole genome shotgun (WGS) entry which is preliminary data.</text>
</comment>
<feature type="transmembrane region" description="Helical" evidence="1">
    <location>
        <begin position="265"/>
        <end position="288"/>
    </location>
</feature>
<dbReference type="EMBL" id="JAIWYP010000002">
    <property type="protein sequence ID" value="KAH3860954.1"/>
    <property type="molecule type" value="Genomic_DNA"/>
</dbReference>
<evidence type="ECO:0000313" key="3">
    <source>
        <dbReference type="Proteomes" id="UP000828390"/>
    </source>
</evidence>
<reference evidence="2" key="1">
    <citation type="journal article" date="2019" name="bioRxiv">
        <title>The Genome of the Zebra Mussel, Dreissena polymorpha: A Resource for Invasive Species Research.</title>
        <authorList>
            <person name="McCartney M.A."/>
            <person name="Auch B."/>
            <person name="Kono T."/>
            <person name="Mallez S."/>
            <person name="Zhang Y."/>
            <person name="Obille A."/>
            <person name="Becker A."/>
            <person name="Abrahante J.E."/>
            <person name="Garbe J."/>
            <person name="Badalamenti J.P."/>
            <person name="Herman A."/>
            <person name="Mangelson H."/>
            <person name="Liachko I."/>
            <person name="Sullivan S."/>
            <person name="Sone E.D."/>
            <person name="Koren S."/>
            <person name="Silverstein K.A.T."/>
            <person name="Beckman K.B."/>
            <person name="Gohl D.M."/>
        </authorList>
    </citation>
    <scope>NUCLEOTIDE SEQUENCE</scope>
    <source>
        <strain evidence="2">Duluth1</strain>
        <tissue evidence="2">Whole animal</tissue>
    </source>
</reference>
<keyword evidence="1" id="KW-0812">Transmembrane</keyword>
<proteinExistence type="predicted"/>
<protein>
    <submittedName>
        <fullName evidence="2">Uncharacterized protein</fullName>
    </submittedName>
</protein>
<name>A0A9D4RAB4_DREPO</name>
<keyword evidence="1" id="KW-1133">Transmembrane helix</keyword>
<evidence type="ECO:0000256" key="1">
    <source>
        <dbReference type="SAM" id="Phobius"/>
    </source>
</evidence>
<sequence length="295" mass="32981">NITFNVTVILSTMFNDSALKAVFQKSNPSQRTIVAGSILVISFSKSEIYVDQCNLHSKDCDFNSTVCVFDKSKGRVSCQCRTGYKDVKYHYGVGICEPVKESKEEFAYVATVSITIEANTTSDNSSLRETIKQQVTAGEKWRCLLFKDAIAIYSDQEDALFNVISTQAIQEWPIEHSMVHVSAKMESRLYDGNNRIFERREYEVSHGTYNKSRITEIREGSTAIDYTYTSSVTEYFVASNTSVTDLNGNELPGVMDQIALSNRELIVIFTAAGSAVLIAVCASICTYWKLKTGLR</sequence>
<accession>A0A9D4RAB4</accession>
<keyword evidence="3" id="KW-1185">Reference proteome</keyword>
<organism evidence="2 3">
    <name type="scientific">Dreissena polymorpha</name>
    <name type="common">Zebra mussel</name>
    <name type="synonym">Mytilus polymorpha</name>
    <dbReference type="NCBI Taxonomy" id="45954"/>
    <lineage>
        <taxon>Eukaryota</taxon>
        <taxon>Metazoa</taxon>
        <taxon>Spiralia</taxon>
        <taxon>Lophotrochozoa</taxon>
        <taxon>Mollusca</taxon>
        <taxon>Bivalvia</taxon>
        <taxon>Autobranchia</taxon>
        <taxon>Heteroconchia</taxon>
        <taxon>Euheterodonta</taxon>
        <taxon>Imparidentia</taxon>
        <taxon>Neoheterodontei</taxon>
        <taxon>Myida</taxon>
        <taxon>Dreissenoidea</taxon>
        <taxon>Dreissenidae</taxon>
        <taxon>Dreissena</taxon>
    </lineage>
</organism>
<gene>
    <name evidence="2" type="ORF">DPMN_023878</name>
</gene>
<keyword evidence="1" id="KW-0472">Membrane</keyword>